<reference evidence="1 2" key="1">
    <citation type="journal article" date="2014" name="BMC Genomics">
        <title>Genome and secretome analysis of the hemibiotrophic fungal pathogen, Moniliophthora roreri, which causes frosty pod rot disease of cacao: mechanisms of the biotrophic and necrotrophic phases.</title>
        <authorList>
            <person name="Meinhardt L.W."/>
            <person name="Costa G.G.L."/>
            <person name="Thomazella D.P.T."/>
            <person name="Teixeira P.J.P.L."/>
            <person name="Carazzolle M.F."/>
            <person name="Schuster S.C."/>
            <person name="Carlson J.E."/>
            <person name="Guiltinan M.J."/>
            <person name="Mieczkowski P."/>
            <person name="Farmer A."/>
            <person name="Ramaraj T."/>
            <person name="Crozier J."/>
            <person name="Davis R.E."/>
            <person name="Shao J."/>
            <person name="Melnick R.L."/>
            <person name="Pereira G.A.G."/>
            <person name="Bailey B.A."/>
        </authorList>
    </citation>
    <scope>NUCLEOTIDE SEQUENCE [LARGE SCALE GENOMIC DNA]</scope>
    <source>
        <strain evidence="1 2">MCA 2997</strain>
    </source>
</reference>
<dbReference type="KEGG" id="mrr:Moror_15881"/>
<proteinExistence type="predicted"/>
<sequence length="71" mass="8004">MNDSSVWNAHARNPGEDQAVKVNIDKHSKKIQDGWVFFCGEEHQVGYLGPKAKNKELALHINISSIWPSMT</sequence>
<keyword evidence="2" id="KW-1185">Reference proteome</keyword>
<comment type="caution">
    <text evidence="1">The sequence shown here is derived from an EMBL/GenBank/DDBJ whole genome shotgun (WGS) entry which is preliminary data.</text>
</comment>
<dbReference type="EMBL" id="AWSO01002839">
    <property type="protein sequence ID" value="ESK80926.1"/>
    <property type="molecule type" value="Genomic_DNA"/>
</dbReference>
<gene>
    <name evidence="1" type="ORF">Moror_15881</name>
</gene>
<name>V2WK49_MONRO</name>
<evidence type="ECO:0000313" key="2">
    <source>
        <dbReference type="Proteomes" id="UP000017559"/>
    </source>
</evidence>
<organism evidence="1 2">
    <name type="scientific">Moniliophthora roreri (strain MCA 2997)</name>
    <name type="common">Cocoa frosty pod rot fungus</name>
    <name type="synonym">Crinipellis roreri</name>
    <dbReference type="NCBI Taxonomy" id="1381753"/>
    <lineage>
        <taxon>Eukaryota</taxon>
        <taxon>Fungi</taxon>
        <taxon>Dikarya</taxon>
        <taxon>Basidiomycota</taxon>
        <taxon>Agaricomycotina</taxon>
        <taxon>Agaricomycetes</taxon>
        <taxon>Agaricomycetidae</taxon>
        <taxon>Agaricales</taxon>
        <taxon>Marasmiineae</taxon>
        <taxon>Marasmiaceae</taxon>
        <taxon>Moniliophthora</taxon>
    </lineage>
</organism>
<accession>V2WK49</accession>
<dbReference type="Proteomes" id="UP000017559">
    <property type="component" value="Unassembled WGS sequence"/>
</dbReference>
<dbReference type="AlphaFoldDB" id="V2WK49"/>
<feature type="non-terminal residue" evidence="1">
    <location>
        <position position="71"/>
    </location>
</feature>
<dbReference type="HOGENOM" id="CLU_2747006_0_0_1"/>
<protein>
    <submittedName>
        <fullName evidence="1">Uncharacterized protein</fullName>
    </submittedName>
</protein>
<evidence type="ECO:0000313" key="1">
    <source>
        <dbReference type="EMBL" id="ESK80926.1"/>
    </source>
</evidence>